<keyword evidence="3" id="KW-0808">Transferase</keyword>
<keyword evidence="2" id="KW-1003">Cell membrane</keyword>
<feature type="transmembrane region" description="Helical" evidence="9">
    <location>
        <begin position="272"/>
        <end position="292"/>
    </location>
</feature>
<feature type="domain" description="SGNH" evidence="11">
    <location>
        <begin position="475"/>
        <end position="706"/>
    </location>
</feature>
<feature type="transmembrane region" description="Helical" evidence="9">
    <location>
        <begin position="374"/>
        <end position="393"/>
    </location>
</feature>
<dbReference type="Pfam" id="PF19040">
    <property type="entry name" value="SGNH"/>
    <property type="match status" value="1"/>
</dbReference>
<keyword evidence="13" id="KW-1185">Reference proteome</keyword>
<feature type="transmembrane region" description="Helical" evidence="9">
    <location>
        <begin position="224"/>
        <end position="240"/>
    </location>
</feature>
<feature type="transmembrane region" description="Helical" evidence="9">
    <location>
        <begin position="247"/>
        <end position="266"/>
    </location>
</feature>
<feature type="transmembrane region" description="Helical" evidence="9">
    <location>
        <begin position="50"/>
        <end position="68"/>
    </location>
</feature>
<feature type="domain" description="Acyltransferase 3" evidence="10">
    <location>
        <begin position="25"/>
        <end position="357"/>
    </location>
</feature>
<dbReference type="PANTHER" id="PTHR23028:SF53">
    <property type="entry name" value="ACYL_TRANSF_3 DOMAIN-CONTAINING PROTEIN"/>
    <property type="match status" value="1"/>
</dbReference>
<dbReference type="Gene3D" id="3.40.50.1110">
    <property type="entry name" value="SGNH hydrolase"/>
    <property type="match status" value="1"/>
</dbReference>
<evidence type="ECO:0000313" key="12">
    <source>
        <dbReference type="EMBL" id="MCS0498161.1"/>
    </source>
</evidence>
<evidence type="ECO:0000313" key="13">
    <source>
        <dbReference type="Proteomes" id="UP001205337"/>
    </source>
</evidence>
<evidence type="ECO:0000256" key="6">
    <source>
        <dbReference type="ARBA" id="ARBA00023136"/>
    </source>
</evidence>
<comment type="subcellular location">
    <subcellularLocation>
        <location evidence="1">Cell membrane</location>
        <topology evidence="1">Multi-pass membrane protein</topology>
    </subcellularLocation>
</comment>
<dbReference type="SUPFAM" id="SSF52266">
    <property type="entry name" value="SGNH hydrolase"/>
    <property type="match status" value="1"/>
</dbReference>
<dbReference type="PANTHER" id="PTHR23028">
    <property type="entry name" value="ACETYLTRANSFERASE"/>
    <property type="match status" value="1"/>
</dbReference>
<keyword evidence="5 9" id="KW-1133">Transmembrane helix</keyword>
<evidence type="ECO:0000256" key="2">
    <source>
        <dbReference type="ARBA" id="ARBA00022475"/>
    </source>
</evidence>
<dbReference type="RefSeq" id="WP_258797035.1">
    <property type="nucleotide sequence ID" value="NZ_JANTHX010000003.1"/>
</dbReference>
<gene>
    <name evidence="12" type="ORF">NUH29_01195</name>
</gene>
<keyword evidence="7 12" id="KW-0012">Acyltransferase</keyword>
<dbReference type="Proteomes" id="UP001205337">
    <property type="component" value="Unassembled WGS sequence"/>
</dbReference>
<feature type="transmembrane region" description="Helical" evidence="9">
    <location>
        <begin position="191"/>
        <end position="209"/>
    </location>
</feature>
<evidence type="ECO:0000256" key="3">
    <source>
        <dbReference type="ARBA" id="ARBA00022679"/>
    </source>
</evidence>
<evidence type="ECO:0000256" key="9">
    <source>
        <dbReference type="SAM" id="Phobius"/>
    </source>
</evidence>
<dbReference type="EMBL" id="JANTHX010000003">
    <property type="protein sequence ID" value="MCS0498161.1"/>
    <property type="molecule type" value="Genomic_DNA"/>
</dbReference>
<dbReference type="InterPro" id="IPR002656">
    <property type="entry name" value="Acyl_transf_3_dom"/>
</dbReference>
<dbReference type="GO" id="GO:0016746">
    <property type="term" value="F:acyltransferase activity"/>
    <property type="evidence" value="ECO:0007669"/>
    <property type="project" value="UniProtKB-KW"/>
</dbReference>
<evidence type="ECO:0000256" key="4">
    <source>
        <dbReference type="ARBA" id="ARBA00022692"/>
    </source>
</evidence>
<feature type="transmembrane region" description="Helical" evidence="9">
    <location>
        <begin position="28"/>
        <end position="44"/>
    </location>
</feature>
<comment type="caution">
    <text evidence="12">The sequence shown here is derived from an EMBL/GenBank/DDBJ whole genome shotgun (WGS) entry which is preliminary data.</text>
</comment>
<proteinExistence type="predicted"/>
<evidence type="ECO:0000256" key="7">
    <source>
        <dbReference type="ARBA" id="ARBA00023315"/>
    </source>
</evidence>
<evidence type="ECO:0000256" key="1">
    <source>
        <dbReference type="ARBA" id="ARBA00004651"/>
    </source>
</evidence>
<feature type="transmembrane region" description="Helical" evidence="9">
    <location>
        <begin position="304"/>
        <end position="324"/>
    </location>
</feature>
<feature type="transmembrane region" description="Helical" evidence="9">
    <location>
        <begin position="89"/>
        <end position="110"/>
    </location>
</feature>
<feature type="transmembrane region" description="Helical" evidence="9">
    <location>
        <begin position="344"/>
        <end position="362"/>
    </location>
</feature>
<accession>A0ABT1ZBT1</accession>
<dbReference type="InterPro" id="IPR050879">
    <property type="entry name" value="Acyltransferase_3"/>
</dbReference>
<keyword evidence="6 9" id="KW-0472">Membrane</keyword>
<evidence type="ECO:0000259" key="10">
    <source>
        <dbReference type="Pfam" id="PF01757"/>
    </source>
</evidence>
<protein>
    <submittedName>
        <fullName evidence="12">Acyltransferase</fullName>
    </submittedName>
</protein>
<dbReference type="InterPro" id="IPR043968">
    <property type="entry name" value="SGNH"/>
</dbReference>
<sequence>MTAAVASAERAVDPGTEFRSPYRPELEGLRAVAILLVAASHLWWGRISGGIDVFLVVSGYLITVTLVLRWVRSGRVGALRYLRSLAGRLLPAAVLVLGTVAATTAFVLAVTRPSLASDILRSTRWAALFGENWYLAFATDGYLSDDRVLNPVEHFWALSMQVQFYAIWLLLVAGMALVLRRGSTPRRRLRLATSAIAVVTVASWVWSVVETLHVQPVAYLDTSARIWEFGAGALLALLGARLRPGRAWGAVLGWLGLAMVVGLGFLGDFDPWFPGIASVWPVLGTALVLIGANSASPIGAHRLLGSRPAVWLGGLAFGLYLWHWPMLSALAIMQNRRTFSLVDGLTIVLAALILAWMMRQVLEQPWQRWGRATPWAAIVAAVLVLALGAASLVQSERLAAAAPVVVPAPEQSAAPVGAGDPTSTAEPDDADPPGVFPDAASLAAAVSASARWTHVPDALITAADAATTAYGDESCVHRESWSTLCVAGDADGTRTAVVVGDSVAASWLPALTGALGPDWRIVLATRGACPTAAVASYYVGATDPAWVARCAEIRGDFVAGILESSPDLVILTTSSRTLDRLVSGATGASAREEWRTGMAATLDALAPVSSKVVVVAPPPLGAPACGSADFETGGSRCRAAITEEWWVQSAAERAAAGAAGVGYVDTGPWFCTDAGVCPWAADGSVIRVDTHHLTASFSQRLAAVMRAALLDAVPGLRDVGVGAADGADADSAGVSSPVQLGE</sequence>
<organism evidence="12 13">
    <name type="scientific">Protaetiibacter mangrovi</name>
    <dbReference type="NCBI Taxonomy" id="2970926"/>
    <lineage>
        <taxon>Bacteria</taxon>
        <taxon>Bacillati</taxon>
        <taxon>Actinomycetota</taxon>
        <taxon>Actinomycetes</taxon>
        <taxon>Micrococcales</taxon>
        <taxon>Microbacteriaceae</taxon>
        <taxon>Protaetiibacter</taxon>
    </lineage>
</organism>
<evidence type="ECO:0000256" key="5">
    <source>
        <dbReference type="ARBA" id="ARBA00022989"/>
    </source>
</evidence>
<evidence type="ECO:0000259" key="11">
    <source>
        <dbReference type="Pfam" id="PF19040"/>
    </source>
</evidence>
<feature type="transmembrane region" description="Helical" evidence="9">
    <location>
        <begin position="155"/>
        <end position="179"/>
    </location>
</feature>
<keyword evidence="4 9" id="KW-0812">Transmembrane</keyword>
<dbReference type="Pfam" id="PF01757">
    <property type="entry name" value="Acyl_transf_3"/>
    <property type="match status" value="1"/>
</dbReference>
<dbReference type="InterPro" id="IPR036514">
    <property type="entry name" value="SGNH_hydro_sf"/>
</dbReference>
<reference evidence="12 13" key="1">
    <citation type="submission" date="2022-08" db="EMBL/GenBank/DDBJ databases">
        <authorList>
            <person name="Li F."/>
        </authorList>
    </citation>
    <scope>NUCLEOTIDE SEQUENCE [LARGE SCALE GENOMIC DNA]</scope>
    <source>
        <strain evidence="12 13">10F1B-8-1</strain>
    </source>
</reference>
<name>A0ABT1ZBT1_9MICO</name>
<feature type="region of interest" description="Disordered" evidence="8">
    <location>
        <begin position="411"/>
        <end position="434"/>
    </location>
</feature>
<evidence type="ECO:0000256" key="8">
    <source>
        <dbReference type="SAM" id="MobiDB-lite"/>
    </source>
</evidence>